<comment type="subcellular location">
    <subcellularLocation>
        <location evidence="6">Cytoplasm</location>
    </subcellularLocation>
</comment>
<dbReference type="GO" id="GO:0008168">
    <property type="term" value="F:methyltransferase activity"/>
    <property type="evidence" value="ECO:0007669"/>
    <property type="project" value="UniProtKB-KW"/>
</dbReference>
<evidence type="ECO:0000256" key="4">
    <source>
        <dbReference type="ARBA" id="ARBA00022679"/>
    </source>
</evidence>
<dbReference type="SUPFAM" id="SSF53335">
    <property type="entry name" value="S-adenosyl-L-methionine-dependent methyltransferases"/>
    <property type="match status" value="1"/>
</dbReference>
<name>A0ABV7WPH8_9GAMM</name>
<evidence type="ECO:0000256" key="5">
    <source>
        <dbReference type="ARBA" id="ARBA00022691"/>
    </source>
</evidence>
<dbReference type="HAMAP" id="MF_01007">
    <property type="entry name" value="16SrRNA_methyltr_H"/>
    <property type="match status" value="1"/>
</dbReference>
<sequence length="310" mass="34008">MTQSAFSHETVMLHETVDAVYSGSGVYVDGTFGRGGHSRLLLSKLDADSVLYVFDKDPLAIQSANELAAEDSRVRVMHFGFAQMKEQLALAGLEGSVAGILLDLGVSSPQLDDAGRGFSFRADGPLDMRMDPTSGVSAAQWIASVGETELADVLFQYGDERFSRRIAKAIVNARQEQPITTTLQLAEIIKVAHPKWDHKKHPATKSFQAIRIHLNGELSELETLLADSVELLKKGGHLSIITFHSLEDRMVKQFIKRQHKGPELPPGLPVLEADIDINMKPLFKSKKATAEEIAQNIRSRSATLRAAVKL</sequence>
<feature type="binding site" evidence="6">
    <location>
        <position position="55"/>
    </location>
    <ligand>
        <name>S-adenosyl-L-methionine</name>
        <dbReference type="ChEBI" id="CHEBI:59789"/>
    </ligand>
</feature>
<comment type="catalytic activity">
    <reaction evidence="6">
        <text>cytidine(1402) in 16S rRNA + S-adenosyl-L-methionine = N(4)-methylcytidine(1402) in 16S rRNA + S-adenosyl-L-homocysteine + H(+)</text>
        <dbReference type="Rhea" id="RHEA:42928"/>
        <dbReference type="Rhea" id="RHEA-COMP:10286"/>
        <dbReference type="Rhea" id="RHEA-COMP:10287"/>
        <dbReference type="ChEBI" id="CHEBI:15378"/>
        <dbReference type="ChEBI" id="CHEBI:57856"/>
        <dbReference type="ChEBI" id="CHEBI:59789"/>
        <dbReference type="ChEBI" id="CHEBI:74506"/>
        <dbReference type="ChEBI" id="CHEBI:82748"/>
        <dbReference type="EC" id="2.1.1.199"/>
    </reaction>
</comment>
<comment type="similarity">
    <text evidence="1 6">Belongs to the methyltransferase superfamily. RsmH family.</text>
</comment>
<feature type="binding site" evidence="6">
    <location>
        <position position="103"/>
    </location>
    <ligand>
        <name>S-adenosyl-L-methionine</name>
        <dbReference type="ChEBI" id="CHEBI:59789"/>
    </ligand>
</feature>
<reference evidence="8" key="1">
    <citation type="journal article" date="2019" name="Int. J. Syst. Evol. Microbiol.">
        <title>The Global Catalogue of Microorganisms (GCM) 10K type strain sequencing project: providing services to taxonomists for standard genome sequencing and annotation.</title>
        <authorList>
            <consortium name="The Broad Institute Genomics Platform"/>
            <consortium name="The Broad Institute Genome Sequencing Center for Infectious Disease"/>
            <person name="Wu L."/>
            <person name="Ma J."/>
        </authorList>
    </citation>
    <scope>NUCLEOTIDE SEQUENCE [LARGE SCALE GENOMIC DNA]</scope>
    <source>
        <strain evidence="8">CECT 8288</strain>
    </source>
</reference>
<keyword evidence="4 6" id="KW-0808">Transferase</keyword>
<dbReference type="Proteomes" id="UP001595710">
    <property type="component" value="Unassembled WGS sequence"/>
</dbReference>
<evidence type="ECO:0000256" key="1">
    <source>
        <dbReference type="ARBA" id="ARBA00010396"/>
    </source>
</evidence>
<accession>A0ABV7WPH8</accession>
<dbReference type="EMBL" id="JBHRYN010000008">
    <property type="protein sequence ID" value="MFC3701235.1"/>
    <property type="molecule type" value="Genomic_DNA"/>
</dbReference>
<organism evidence="7 8">
    <name type="scientific">Reinekea marina</name>
    <dbReference type="NCBI Taxonomy" id="1310421"/>
    <lineage>
        <taxon>Bacteria</taxon>
        <taxon>Pseudomonadati</taxon>
        <taxon>Pseudomonadota</taxon>
        <taxon>Gammaproteobacteria</taxon>
        <taxon>Oceanospirillales</taxon>
        <taxon>Saccharospirillaceae</taxon>
        <taxon>Reinekea</taxon>
    </lineage>
</organism>
<gene>
    <name evidence="6 7" type="primary">rsmH</name>
    <name evidence="7" type="ORF">ACFOND_06230</name>
</gene>
<keyword evidence="8" id="KW-1185">Reference proteome</keyword>
<keyword evidence="6" id="KW-0963">Cytoplasm</keyword>
<keyword evidence="5 6" id="KW-0949">S-adenosyl-L-methionine</keyword>
<dbReference type="EC" id="2.1.1.199" evidence="6"/>
<feature type="binding site" evidence="6">
    <location>
        <position position="110"/>
    </location>
    <ligand>
        <name>S-adenosyl-L-methionine</name>
        <dbReference type="ChEBI" id="CHEBI:59789"/>
    </ligand>
</feature>
<dbReference type="InterPro" id="IPR029063">
    <property type="entry name" value="SAM-dependent_MTases_sf"/>
</dbReference>
<dbReference type="InterPro" id="IPR002903">
    <property type="entry name" value="RsmH"/>
</dbReference>
<evidence type="ECO:0000256" key="2">
    <source>
        <dbReference type="ARBA" id="ARBA00022552"/>
    </source>
</evidence>
<evidence type="ECO:0000313" key="8">
    <source>
        <dbReference type="Proteomes" id="UP001595710"/>
    </source>
</evidence>
<dbReference type="PIRSF" id="PIRSF004486">
    <property type="entry name" value="MraW"/>
    <property type="match status" value="1"/>
</dbReference>
<dbReference type="RefSeq" id="WP_290282760.1">
    <property type="nucleotide sequence ID" value="NZ_JAUFQI010000001.1"/>
</dbReference>
<proteinExistence type="inferred from homology"/>
<dbReference type="NCBIfam" id="TIGR00006">
    <property type="entry name" value="16S rRNA (cytosine(1402)-N(4))-methyltransferase RsmH"/>
    <property type="match status" value="1"/>
</dbReference>
<keyword evidence="3 6" id="KW-0489">Methyltransferase</keyword>
<dbReference type="PANTHER" id="PTHR11265:SF0">
    <property type="entry name" value="12S RRNA N4-METHYLCYTIDINE METHYLTRANSFERASE"/>
    <property type="match status" value="1"/>
</dbReference>
<dbReference type="SUPFAM" id="SSF81799">
    <property type="entry name" value="Putative methyltransferase TM0872, insert domain"/>
    <property type="match status" value="1"/>
</dbReference>
<dbReference type="GO" id="GO:0032259">
    <property type="term" value="P:methylation"/>
    <property type="evidence" value="ECO:0007669"/>
    <property type="project" value="UniProtKB-KW"/>
</dbReference>
<evidence type="ECO:0000313" key="7">
    <source>
        <dbReference type="EMBL" id="MFC3701235.1"/>
    </source>
</evidence>
<evidence type="ECO:0000256" key="6">
    <source>
        <dbReference type="HAMAP-Rule" id="MF_01007"/>
    </source>
</evidence>
<evidence type="ECO:0000256" key="3">
    <source>
        <dbReference type="ARBA" id="ARBA00022603"/>
    </source>
</evidence>
<dbReference type="Gene3D" id="1.10.150.170">
    <property type="entry name" value="Putative methyltransferase TM0872, insert domain"/>
    <property type="match status" value="1"/>
</dbReference>
<dbReference type="Gene3D" id="3.40.50.150">
    <property type="entry name" value="Vaccinia Virus protein VP39"/>
    <property type="match status" value="1"/>
</dbReference>
<dbReference type="PANTHER" id="PTHR11265">
    <property type="entry name" value="S-ADENOSYL-METHYLTRANSFERASE MRAW"/>
    <property type="match status" value="1"/>
</dbReference>
<protein>
    <recommendedName>
        <fullName evidence="6">Ribosomal RNA small subunit methyltransferase H</fullName>
        <ecNumber evidence="6">2.1.1.199</ecNumber>
    </recommendedName>
    <alternativeName>
        <fullName evidence="6">16S rRNA m(4)C1402 methyltransferase</fullName>
    </alternativeName>
    <alternativeName>
        <fullName evidence="6">rRNA (cytosine-N(4)-)-methyltransferase RsmH</fullName>
    </alternativeName>
</protein>
<dbReference type="InterPro" id="IPR023397">
    <property type="entry name" value="SAM-dep_MeTrfase_MraW_recog"/>
</dbReference>
<feature type="binding site" evidence="6">
    <location>
        <position position="81"/>
    </location>
    <ligand>
        <name>S-adenosyl-L-methionine</name>
        <dbReference type="ChEBI" id="CHEBI:59789"/>
    </ligand>
</feature>
<dbReference type="Pfam" id="PF01795">
    <property type="entry name" value="Methyltransf_5"/>
    <property type="match status" value="1"/>
</dbReference>
<comment type="caution">
    <text evidence="7">The sequence shown here is derived from an EMBL/GenBank/DDBJ whole genome shotgun (WGS) entry which is preliminary data.</text>
</comment>
<feature type="binding site" evidence="6">
    <location>
        <begin position="35"/>
        <end position="37"/>
    </location>
    <ligand>
        <name>S-adenosyl-L-methionine</name>
        <dbReference type="ChEBI" id="CHEBI:59789"/>
    </ligand>
</feature>
<comment type="function">
    <text evidence="6">Specifically methylates the N4 position of cytidine in position 1402 (C1402) of 16S rRNA.</text>
</comment>
<keyword evidence="2 6" id="KW-0698">rRNA processing</keyword>